<evidence type="ECO:0000256" key="5">
    <source>
        <dbReference type="ARBA" id="ARBA00022801"/>
    </source>
</evidence>
<keyword evidence="16" id="KW-1185">Reference proteome</keyword>
<organism evidence="15 16">
    <name type="scientific">Biformimicrobium ophioploci</name>
    <dbReference type="NCBI Taxonomy" id="3036711"/>
    <lineage>
        <taxon>Bacteria</taxon>
        <taxon>Pseudomonadati</taxon>
        <taxon>Pseudomonadota</taxon>
        <taxon>Gammaproteobacteria</taxon>
        <taxon>Cellvibrionales</taxon>
        <taxon>Microbulbiferaceae</taxon>
        <taxon>Biformimicrobium</taxon>
    </lineage>
</organism>
<keyword evidence="1" id="KW-0004">4Fe-4S</keyword>
<evidence type="ECO:0000256" key="1">
    <source>
        <dbReference type="ARBA" id="ARBA00022485"/>
    </source>
</evidence>
<keyword evidence="12" id="KW-0413">Isomerase</keyword>
<evidence type="ECO:0000313" key="16">
    <source>
        <dbReference type="Proteomes" id="UP001224392"/>
    </source>
</evidence>
<keyword evidence="7" id="KW-0067">ATP-binding</keyword>
<evidence type="ECO:0000256" key="9">
    <source>
        <dbReference type="ARBA" id="ARBA00023014"/>
    </source>
</evidence>
<dbReference type="InterPro" id="IPR027417">
    <property type="entry name" value="P-loop_NTPase"/>
</dbReference>
<dbReference type="Gene3D" id="3.40.50.300">
    <property type="entry name" value="P-loop containing nucleotide triphosphate hydrolases"/>
    <property type="match status" value="2"/>
</dbReference>
<evidence type="ECO:0000256" key="8">
    <source>
        <dbReference type="ARBA" id="ARBA00023004"/>
    </source>
</evidence>
<keyword evidence="6 15" id="KW-0347">Helicase</keyword>
<dbReference type="InterPro" id="IPR042493">
    <property type="entry name" value="XPD_DNA_FeS"/>
</dbReference>
<evidence type="ECO:0000256" key="2">
    <source>
        <dbReference type="ARBA" id="ARBA00022723"/>
    </source>
</evidence>
<keyword evidence="11" id="KW-0234">DNA repair</keyword>
<dbReference type="Gene3D" id="3.90.320.10">
    <property type="match status" value="1"/>
</dbReference>
<evidence type="ECO:0000256" key="11">
    <source>
        <dbReference type="ARBA" id="ARBA00023204"/>
    </source>
</evidence>
<reference evidence="15 16" key="1">
    <citation type="submission" date="2023-04" db="EMBL/GenBank/DDBJ databases">
        <title>Marinobulbifer ophiurae gen. nov., sp. Nov., isolate from tissue of brittle star Ophioplocus japonicus.</title>
        <authorList>
            <person name="Kawano K."/>
            <person name="Sawayama S."/>
            <person name="Nakagawa S."/>
        </authorList>
    </citation>
    <scope>NUCLEOTIDE SEQUENCE [LARGE SCALE GENOMIC DNA]</scope>
    <source>
        <strain evidence="15 16">NKW57</strain>
    </source>
</reference>
<comment type="similarity">
    <text evidence="13">Belongs to the helicase family. DinG subfamily.</text>
</comment>
<evidence type="ECO:0000256" key="13">
    <source>
        <dbReference type="ARBA" id="ARBA00038058"/>
    </source>
</evidence>
<dbReference type="InterPro" id="IPR045028">
    <property type="entry name" value="DinG/Rad3-like"/>
</dbReference>
<dbReference type="Gene3D" id="1.10.30.20">
    <property type="entry name" value="Bacterial XPD DNA helicase, FeS cluster domain"/>
    <property type="match status" value="1"/>
</dbReference>
<dbReference type="InterPro" id="IPR006555">
    <property type="entry name" value="ATP-dep_Helicase_C"/>
</dbReference>
<keyword evidence="4" id="KW-0227">DNA damage</keyword>
<evidence type="ECO:0000313" key="15">
    <source>
        <dbReference type="EMBL" id="GMG86410.1"/>
    </source>
</evidence>
<keyword evidence="3" id="KW-0547">Nucleotide-binding</keyword>
<dbReference type="SMART" id="SM00491">
    <property type="entry name" value="HELICc2"/>
    <property type="match status" value="1"/>
</dbReference>
<dbReference type="InterPro" id="IPR014013">
    <property type="entry name" value="Helic_SF1/SF2_ATP-bd_DinG/Rad3"/>
</dbReference>
<evidence type="ECO:0000256" key="7">
    <source>
        <dbReference type="ARBA" id="ARBA00022840"/>
    </source>
</evidence>
<proteinExistence type="inferred from homology"/>
<dbReference type="SMART" id="SM00488">
    <property type="entry name" value="DEXDc2"/>
    <property type="match status" value="1"/>
</dbReference>
<dbReference type="Pfam" id="PF13307">
    <property type="entry name" value="Helicase_C_2"/>
    <property type="match status" value="1"/>
</dbReference>
<keyword evidence="10" id="KW-0238">DNA-binding</keyword>
<comment type="caution">
    <text evidence="15">The sequence shown here is derived from an EMBL/GenBank/DDBJ whole genome shotgun (WGS) entry which is preliminary data.</text>
</comment>
<dbReference type="PANTHER" id="PTHR11472">
    <property type="entry name" value="DNA REPAIR DEAD HELICASE RAD3/XP-D SUBFAMILY MEMBER"/>
    <property type="match status" value="1"/>
</dbReference>
<evidence type="ECO:0000259" key="14">
    <source>
        <dbReference type="PROSITE" id="PS51193"/>
    </source>
</evidence>
<dbReference type="InterPro" id="IPR010614">
    <property type="entry name" value="RAD3-like_helicase_DEAD"/>
</dbReference>
<accession>A0ABQ6LWF4</accession>
<evidence type="ECO:0000256" key="6">
    <source>
        <dbReference type="ARBA" id="ARBA00022806"/>
    </source>
</evidence>
<dbReference type="GO" id="GO:0004386">
    <property type="term" value="F:helicase activity"/>
    <property type="evidence" value="ECO:0007669"/>
    <property type="project" value="UniProtKB-KW"/>
</dbReference>
<dbReference type="EMBL" id="BSYJ01000002">
    <property type="protein sequence ID" value="GMG86410.1"/>
    <property type="molecule type" value="Genomic_DNA"/>
</dbReference>
<keyword evidence="2" id="KW-0479">Metal-binding</keyword>
<evidence type="ECO:0000256" key="10">
    <source>
        <dbReference type="ARBA" id="ARBA00023125"/>
    </source>
</evidence>
<evidence type="ECO:0000256" key="3">
    <source>
        <dbReference type="ARBA" id="ARBA00022741"/>
    </source>
</evidence>
<keyword evidence="8" id="KW-0408">Iron</keyword>
<dbReference type="SUPFAM" id="SSF52540">
    <property type="entry name" value="P-loop containing nucleoside triphosphate hydrolases"/>
    <property type="match status" value="1"/>
</dbReference>
<dbReference type="PANTHER" id="PTHR11472:SF34">
    <property type="entry name" value="REGULATOR OF TELOMERE ELONGATION HELICASE 1"/>
    <property type="match status" value="1"/>
</dbReference>
<keyword evidence="5" id="KW-0378">Hydrolase</keyword>
<protein>
    <submittedName>
        <fullName evidence="15">ATP-dependent DNA helicase</fullName>
    </submittedName>
</protein>
<dbReference type="Pfam" id="PF06733">
    <property type="entry name" value="DEAD_2"/>
    <property type="match status" value="1"/>
</dbReference>
<keyword evidence="9" id="KW-0411">Iron-sulfur</keyword>
<dbReference type="InterPro" id="IPR011604">
    <property type="entry name" value="PDDEXK-like_dom_sf"/>
</dbReference>
<dbReference type="RefSeq" id="WP_285762931.1">
    <property type="nucleotide sequence ID" value="NZ_BSYJ01000002.1"/>
</dbReference>
<gene>
    <name evidence="15" type="ORF">MNKW57_07310</name>
</gene>
<evidence type="ECO:0000256" key="12">
    <source>
        <dbReference type="ARBA" id="ARBA00023235"/>
    </source>
</evidence>
<dbReference type="Proteomes" id="UP001224392">
    <property type="component" value="Unassembled WGS sequence"/>
</dbReference>
<dbReference type="PROSITE" id="PS51193">
    <property type="entry name" value="HELICASE_ATP_BIND_2"/>
    <property type="match status" value="1"/>
</dbReference>
<evidence type="ECO:0000256" key="4">
    <source>
        <dbReference type="ARBA" id="ARBA00022763"/>
    </source>
</evidence>
<dbReference type="Gene3D" id="1.10.275.40">
    <property type="match status" value="1"/>
</dbReference>
<dbReference type="InterPro" id="IPR006554">
    <property type="entry name" value="Helicase-like_DEXD_c2"/>
</dbReference>
<name>A0ABQ6LWF4_9GAMM</name>
<feature type="domain" description="Helicase ATP-binding" evidence="14">
    <location>
        <begin position="186"/>
        <end position="447"/>
    </location>
</feature>
<sequence length="790" mass="88328">MNGARAITLSVRELAEFSARTGDLHGARTAGPSNLEGIRGHQQVQGQRGADWQAEFSLKATVEHQPYRVLLKGRADLVNEIASPPIIEEIKTSYFPPERLPESSKALHLAQARLYAWLYGIQQDFPGEQPIASRVSWHNLVENRTYSDTSIDNFSELAQHGIELLERYLAWHKLVEQRREAMHDAARSLTFPHGKFRPGQREFAAAVFRSCRDRGALLVEAPTGTGKTISALFPAIKAMGAGHVEQAVYLTAKNSGRIAARDAIDSMSASKSLDFLVIQAKDQTCPCRLPETASSCLDAEGTCVRTLGFFDRLPEARIDCLQAGQLTPDNLRQIADRHGICPFELGLQLLRWWPIIVCDFNYFFDPLVALTGLEENPGTRALLIDEAHNLPDRARDMHSALLDARAAQQLARELEPDFPEAARIVKRVASSVNRLPAQEAPETIPDALIKRIEEAIIALANPELAIVPGQHSLIEDERPRRLAEWSRELLRFVTIAQLLDKNFYASIREEKRKKTIAIQCLDPSGQLARRYRNARATIGFSATLLPLDFYRQTMGLPQDTGCTSLPPAFSPENQLTLRCDYIDTRWQQRDASLPELARTIEAVYRARAGKYLVFFPSYQYLQSVCDFFSGAYPDIATAVQQRNSSPEEREAYLNQFFEHSGALLGFAIMGGVYGEGVDFLGDALTGAIVVGAGMPQPDETRKQMQRHFNDAGLDGYAFAFQYPGFTRVLQAAGRVIRSESDRGVVVLVDPRFRQPAYRQLIPRQWQVCACTARQQLQGYLSAFWAQSAHD</sequence>